<reference evidence="1 2" key="1">
    <citation type="submission" date="2019-01" db="EMBL/GenBank/DDBJ databases">
        <title>Sequencing of cultivated peanut Arachis hypogaea provides insights into genome evolution and oil improvement.</title>
        <authorList>
            <person name="Chen X."/>
        </authorList>
    </citation>
    <scope>NUCLEOTIDE SEQUENCE [LARGE SCALE GENOMIC DNA]</scope>
    <source>
        <strain evidence="2">cv. Fuhuasheng</strain>
        <tissue evidence="1">Leaves</tissue>
    </source>
</reference>
<evidence type="ECO:0000313" key="2">
    <source>
        <dbReference type="Proteomes" id="UP000289738"/>
    </source>
</evidence>
<name>A0A445DG25_ARAHY</name>
<dbReference type="STRING" id="3818.A0A445DG25"/>
<accession>A0A445DG25</accession>
<dbReference type="PANTHER" id="PTHR43358:SF4">
    <property type="entry name" value="ALPHA_BETA HYDROLASE FOLD-1 DOMAIN-CONTAINING PROTEIN"/>
    <property type="match status" value="1"/>
</dbReference>
<evidence type="ECO:0000313" key="1">
    <source>
        <dbReference type="EMBL" id="RYR62135.1"/>
    </source>
</evidence>
<sequence>MLRLCHESTNGKLGELFKSKPDFIKAFIIHFLASTFFFGMRVRNGLLSNNGLMYGVEDPSIAGMVLDSPFSDLVDLMMKLVDTYKVRKVCNPIHAKRNSKAFGLH</sequence>
<keyword evidence="2" id="KW-1185">Reference proteome</keyword>
<dbReference type="InterPro" id="IPR052920">
    <property type="entry name" value="DNA-binding_regulatory"/>
</dbReference>
<protein>
    <submittedName>
        <fullName evidence="1">Uncharacterized protein</fullName>
    </submittedName>
</protein>
<dbReference type="EMBL" id="SDMP01000004">
    <property type="protein sequence ID" value="RYR62135.1"/>
    <property type="molecule type" value="Genomic_DNA"/>
</dbReference>
<comment type="caution">
    <text evidence="1">The sequence shown here is derived from an EMBL/GenBank/DDBJ whole genome shotgun (WGS) entry which is preliminary data.</text>
</comment>
<dbReference type="PANTHER" id="PTHR43358">
    <property type="entry name" value="ALPHA/BETA-HYDROLASE"/>
    <property type="match status" value="1"/>
</dbReference>
<proteinExistence type="predicted"/>
<gene>
    <name evidence="1" type="ORF">Ahy_A04g019500</name>
</gene>
<dbReference type="Proteomes" id="UP000289738">
    <property type="component" value="Chromosome A04"/>
</dbReference>
<dbReference type="AlphaFoldDB" id="A0A445DG25"/>
<organism evidence="1 2">
    <name type="scientific">Arachis hypogaea</name>
    <name type="common">Peanut</name>
    <dbReference type="NCBI Taxonomy" id="3818"/>
    <lineage>
        <taxon>Eukaryota</taxon>
        <taxon>Viridiplantae</taxon>
        <taxon>Streptophyta</taxon>
        <taxon>Embryophyta</taxon>
        <taxon>Tracheophyta</taxon>
        <taxon>Spermatophyta</taxon>
        <taxon>Magnoliopsida</taxon>
        <taxon>eudicotyledons</taxon>
        <taxon>Gunneridae</taxon>
        <taxon>Pentapetalae</taxon>
        <taxon>rosids</taxon>
        <taxon>fabids</taxon>
        <taxon>Fabales</taxon>
        <taxon>Fabaceae</taxon>
        <taxon>Papilionoideae</taxon>
        <taxon>50 kb inversion clade</taxon>
        <taxon>dalbergioids sensu lato</taxon>
        <taxon>Dalbergieae</taxon>
        <taxon>Pterocarpus clade</taxon>
        <taxon>Arachis</taxon>
    </lineage>
</organism>